<comment type="caution">
    <text evidence="2">The sequence shown here is derived from an EMBL/GenBank/DDBJ whole genome shotgun (WGS) entry which is preliminary data.</text>
</comment>
<dbReference type="EMBL" id="VXAV01002277">
    <property type="protein sequence ID" value="NXL85241.1"/>
    <property type="molecule type" value="Genomic_DNA"/>
</dbReference>
<reference evidence="2 3" key="1">
    <citation type="submission" date="2019-09" db="EMBL/GenBank/DDBJ databases">
        <title>Bird 10,000 Genomes (B10K) Project - Family phase.</title>
        <authorList>
            <person name="Zhang G."/>
        </authorList>
    </citation>
    <scope>NUCLEOTIDE SEQUENCE [LARGE SCALE GENOMIC DNA]</scope>
    <source>
        <strain evidence="2">B10K-DU-001-39</strain>
        <tissue evidence="2">Muscle</tissue>
    </source>
</reference>
<gene>
    <name evidence="2" type="primary">A2ml1_1</name>
    <name evidence="2" type="ORF">ALELAT_R14862</name>
</gene>
<dbReference type="InterPro" id="IPR014756">
    <property type="entry name" value="Ig_E-set"/>
</dbReference>
<dbReference type="InterPro" id="IPR001599">
    <property type="entry name" value="Macroglobln_a2"/>
</dbReference>
<accession>A0A7L0W1F5</accession>
<dbReference type="InterPro" id="IPR050473">
    <property type="entry name" value="A2M/Complement_sys"/>
</dbReference>
<dbReference type="Gene3D" id="2.60.40.10">
    <property type="entry name" value="Immunoglobulins"/>
    <property type="match status" value="1"/>
</dbReference>
<dbReference type="InterPro" id="IPR013783">
    <property type="entry name" value="Ig-like_fold"/>
</dbReference>
<dbReference type="SUPFAM" id="SSF81296">
    <property type="entry name" value="E set domains"/>
    <property type="match status" value="1"/>
</dbReference>
<feature type="non-terminal residue" evidence="2">
    <location>
        <position position="246"/>
    </location>
</feature>
<feature type="domain" description="Alpha-2-macroglobulin" evidence="1">
    <location>
        <begin position="49"/>
        <end position="138"/>
    </location>
</feature>
<feature type="non-terminal residue" evidence="2">
    <location>
        <position position="1"/>
    </location>
</feature>
<dbReference type="AlphaFoldDB" id="A0A7L0W1F5"/>
<dbReference type="PANTHER" id="PTHR11412">
    <property type="entry name" value="MACROGLOBULIN / COMPLEMENT"/>
    <property type="match status" value="1"/>
</dbReference>
<evidence type="ECO:0000259" key="1">
    <source>
        <dbReference type="SMART" id="SM01360"/>
    </source>
</evidence>
<dbReference type="Gene3D" id="2.20.130.20">
    <property type="match status" value="1"/>
</dbReference>
<evidence type="ECO:0000313" key="3">
    <source>
        <dbReference type="Proteomes" id="UP000562322"/>
    </source>
</evidence>
<organism evidence="2 3">
    <name type="scientific">Alectura lathami</name>
    <name type="common">Australian brush turkey</name>
    <dbReference type="NCBI Taxonomy" id="81907"/>
    <lineage>
        <taxon>Eukaryota</taxon>
        <taxon>Metazoa</taxon>
        <taxon>Chordata</taxon>
        <taxon>Craniata</taxon>
        <taxon>Vertebrata</taxon>
        <taxon>Euteleostomi</taxon>
        <taxon>Archelosauria</taxon>
        <taxon>Archosauria</taxon>
        <taxon>Dinosauria</taxon>
        <taxon>Saurischia</taxon>
        <taxon>Theropoda</taxon>
        <taxon>Coelurosauria</taxon>
        <taxon>Aves</taxon>
        <taxon>Neognathae</taxon>
        <taxon>Galloanserae</taxon>
        <taxon>Galliformes</taxon>
        <taxon>Megapodiidae</taxon>
        <taxon>Alectura</taxon>
    </lineage>
</organism>
<proteinExistence type="predicted"/>
<keyword evidence="3" id="KW-1185">Reference proteome</keyword>
<dbReference type="Proteomes" id="UP000562322">
    <property type="component" value="Unassembled WGS sequence"/>
</dbReference>
<name>A0A7L0W1F5_ALELA</name>
<dbReference type="SMART" id="SM01360">
    <property type="entry name" value="A2M"/>
    <property type="match status" value="1"/>
</dbReference>
<dbReference type="OrthoDB" id="9117507at2759"/>
<dbReference type="Pfam" id="PF00207">
    <property type="entry name" value="A2M"/>
    <property type="match status" value="1"/>
</dbReference>
<evidence type="ECO:0000313" key="2">
    <source>
        <dbReference type="EMBL" id="NXL85241.1"/>
    </source>
</evidence>
<dbReference type="PANTHER" id="PTHR11412:SF185">
    <property type="entry name" value="ALPHA-2-MACROGLOBULIN-LIKE PROTEIN 1"/>
    <property type="match status" value="1"/>
</dbReference>
<sequence>DAALKSVTNTGLDICTPFRFQEPAEPEEDERTEPKIWQDLGPQMDYLGTWLWKLVPVGEEGSAEVTVTAPDGIAEWKAGMFCMAPVGLGLAPTTTLTVFKPFFVELALPYTVTCGKDFTVAATVFNNLRQTLRVQVTLADLEELEVLVGADDVDGSCVRGYEARTFWWDVRAISLSMGAGGWAKGKGPWGCVMFLSLSVPAGKVNVTVSAQALHSEELCGTEVPVVLAQGHMDTVTELLVVKVSLG</sequence>
<protein>
    <submittedName>
        <fullName evidence="2">A2ML1 protein</fullName>
    </submittedName>
</protein>
<dbReference type="GO" id="GO:0004866">
    <property type="term" value="F:endopeptidase inhibitor activity"/>
    <property type="evidence" value="ECO:0007669"/>
    <property type="project" value="InterPro"/>
</dbReference>